<name>A0AAE1KSA5_PETCI</name>
<evidence type="ECO:0000313" key="3">
    <source>
        <dbReference type="Proteomes" id="UP001286313"/>
    </source>
</evidence>
<protein>
    <submittedName>
        <fullName evidence="2">Uncharacterized protein</fullName>
    </submittedName>
</protein>
<evidence type="ECO:0000256" key="1">
    <source>
        <dbReference type="SAM" id="MobiDB-lite"/>
    </source>
</evidence>
<dbReference type="Proteomes" id="UP001286313">
    <property type="component" value="Unassembled WGS sequence"/>
</dbReference>
<evidence type="ECO:0000313" key="2">
    <source>
        <dbReference type="EMBL" id="KAK3882158.1"/>
    </source>
</evidence>
<feature type="region of interest" description="Disordered" evidence="1">
    <location>
        <begin position="82"/>
        <end position="109"/>
    </location>
</feature>
<keyword evidence="3" id="KW-1185">Reference proteome</keyword>
<dbReference type="AlphaFoldDB" id="A0AAE1KSA5"/>
<accession>A0AAE1KSA5</accession>
<sequence length="109" mass="11819">MPLSLPPHLSLHLTSPFLSPLGPFHFASPPRLLPFPPSYLSPPLPPIYLLLLLSPPHYPHASPPPQLTTHVPLLHLYPLHPTPTARTTTSLQQTPLASHSSSTLCSPGQ</sequence>
<proteinExistence type="predicted"/>
<dbReference type="EMBL" id="JAWQEG010001123">
    <property type="protein sequence ID" value="KAK3882158.1"/>
    <property type="molecule type" value="Genomic_DNA"/>
</dbReference>
<gene>
    <name evidence="2" type="ORF">Pcinc_013448</name>
</gene>
<reference evidence="2" key="1">
    <citation type="submission" date="2023-10" db="EMBL/GenBank/DDBJ databases">
        <title>Genome assemblies of two species of porcelain crab, Petrolisthes cinctipes and Petrolisthes manimaculis (Anomura: Porcellanidae).</title>
        <authorList>
            <person name="Angst P."/>
        </authorList>
    </citation>
    <scope>NUCLEOTIDE SEQUENCE</scope>
    <source>
        <strain evidence="2">PB745_01</strain>
        <tissue evidence="2">Gill</tissue>
    </source>
</reference>
<organism evidence="2 3">
    <name type="scientific">Petrolisthes cinctipes</name>
    <name type="common">Flat porcelain crab</name>
    <dbReference type="NCBI Taxonomy" id="88211"/>
    <lineage>
        <taxon>Eukaryota</taxon>
        <taxon>Metazoa</taxon>
        <taxon>Ecdysozoa</taxon>
        <taxon>Arthropoda</taxon>
        <taxon>Crustacea</taxon>
        <taxon>Multicrustacea</taxon>
        <taxon>Malacostraca</taxon>
        <taxon>Eumalacostraca</taxon>
        <taxon>Eucarida</taxon>
        <taxon>Decapoda</taxon>
        <taxon>Pleocyemata</taxon>
        <taxon>Anomura</taxon>
        <taxon>Galatheoidea</taxon>
        <taxon>Porcellanidae</taxon>
        <taxon>Petrolisthes</taxon>
    </lineage>
</organism>
<comment type="caution">
    <text evidence="2">The sequence shown here is derived from an EMBL/GenBank/DDBJ whole genome shotgun (WGS) entry which is preliminary data.</text>
</comment>
<feature type="compositionally biased region" description="Polar residues" evidence="1">
    <location>
        <begin position="85"/>
        <end position="109"/>
    </location>
</feature>